<accession>A0A8R1EQ53</accession>
<sequence length="97" mass="10672">MVPAVPPPLGCLDIREGEWRRMRGDTKAVQKKSHTSFVKSYLSNHCIHPTLGKRPLPLSEEESVTGTVESGEISSTRKVQSKSGKSKSPSGEFHQVQ</sequence>
<proteinExistence type="predicted"/>
<evidence type="ECO:0000256" key="1">
    <source>
        <dbReference type="SAM" id="MobiDB-lite"/>
    </source>
</evidence>
<dbReference type="EnsemblMetazoa" id="CJA41188.1">
    <property type="protein sequence ID" value="CJA41188.1"/>
    <property type="gene ID" value="WBGene00217036"/>
</dbReference>
<protein>
    <submittedName>
        <fullName evidence="2">Uncharacterized protein</fullName>
    </submittedName>
</protein>
<dbReference type="AlphaFoldDB" id="A0A8R1EQ53"/>
<dbReference type="Proteomes" id="UP000005237">
    <property type="component" value="Unassembled WGS sequence"/>
</dbReference>
<feature type="compositionally biased region" description="Low complexity" evidence="1">
    <location>
        <begin position="81"/>
        <end position="91"/>
    </location>
</feature>
<reference evidence="3" key="1">
    <citation type="submission" date="2010-08" db="EMBL/GenBank/DDBJ databases">
        <authorList>
            <consortium name="Caenorhabditis japonica Sequencing Consortium"/>
            <person name="Wilson R.K."/>
        </authorList>
    </citation>
    <scope>NUCLEOTIDE SEQUENCE [LARGE SCALE GENOMIC DNA]</scope>
    <source>
        <strain evidence="3">DF5081</strain>
    </source>
</reference>
<evidence type="ECO:0000313" key="2">
    <source>
        <dbReference type="EnsemblMetazoa" id="CJA41188.1"/>
    </source>
</evidence>
<feature type="region of interest" description="Disordered" evidence="1">
    <location>
        <begin position="48"/>
        <end position="97"/>
    </location>
</feature>
<reference evidence="2" key="2">
    <citation type="submission" date="2022-06" db="UniProtKB">
        <authorList>
            <consortium name="EnsemblMetazoa"/>
        </authorList>
    </citation>
    <scope>IDENTIFICATION</scope>
    <source>
        <strain evidence="2">DF5081</strain>
    </source>
</reference>
<organism evidence="2 3">
    <name type="scientific">Caenorhabditis japonica</name>
    <dbReference type="NCBI Taxonomy" id="281687"/>
    <lineage>
        <taxon>Eukaryota</taxon>
        <taxon>Metazoa</taxon>
        <taxon>Ecdysozoa</taxon>
        <taxon>Nematoda</taxon>
        <taxon>Chromadorea</taxon>
        <taxon>Rhabditida</taxon>
        <taxon>Rhabditina</taxon>
        <taxon>Rhabditomorpha</taxon>
        <taxon>Rhabditoidea</taxon>
        <taxon>Rhabditidae</taxon>
        <taxon>Peloderinae</taxon>
        <taxon>Caenorhabditis</taxon>
    </lineage>
</organism>
<name>A0A8R1EQ53_CAEJA</name>
<evidence type="ECO:0000313" key="3">
    <source>
        <dbReference type="Proteomes" id="UP000005237"/>
    </source>
</evidence>
<keyword evidence="3" id="KW-1185">Reference proteome</keyword>